<dbReference type="SFLD" id="SFLDG01386">
    <property type="entry name" value="main_SPASM_domain-containing"/>
    <property type="match status" value="1"/>
</dbReference>
<dbReference type="InterPro" id="IPR006638">
    <property type="entry name" value="Elp3/MiaA/NifB-like_rSAM"/>
</dbReference>
<dbReference type="GO" id="GO:0051539">
    <property type="term" value="F:4 iron, 4 sulfur cluster binding"/>
    <property type="evidence" value="ECO:0007669"/>
    <property type="project" value="UniProtKB-KW"/>
</dbReference>
<dbReference type="InterPro" id="IPR010505">
    <property type="entry name" value="MoaA_twitch"/>
</dbReference>
<dbReference type="SFLD" id="SFLDS00029">
    <property type="entry name" value="Radical_SAM"/>
    <property type="match status" value="1"/>
</dbReference>
<sequence length="331" mass="36713">MNQLIDPFNRKITYLRVSVTDHCNYRCHYCRDEEHQTHTTRSEVLSFEEITKIVGLFAKLGVTKVRLTGGEPLLRKNILDLSKMLGKIDGLTDIPLSTNAHLLASFAAKLKDHGINRANISLDSLIPKRFTEITRNGDLTKVLKGIDTAIAVGMSPIKLNMVVMKGINDDEIESMIDFAIDRAVDIRFIETMPVGLAGIGAVDRHYSEKEILERVYKKIGEKLVSTTTKQTDGPAKPMLIDGTNTSVATISAVSNHFCNSCNRVRLTAKGDLILCLGQENSISLRDAVRSSMSDEEINNLIINAINKKPEKHFFSSVIDNISDQQMVEIGG</sequence>
<evidence type="ECO:0000256" key="1">
    <source>
        <dbReference type="ARBA" id="ARBA00022485"/>
    </source>
</evidence>
<accession>A0A381NTF7</accession>
<dbReference type="NCBIfam" id="TIGR02666">
    <property type="entry name" value="moaA"/>
    <property type="match status" value="1"/>
</dbReference>
<evidence type="ECO:0000256" key="8">
    <source>
        <dbReference type="ARBA" id="ARBA00023150"/>
    </source>
</evidence>
<dbReference type="GO" id="GO:0005525">
    <property type="term" value="F:GTP binding"/>
    <property type="evidence" value="ECO:0007669"/>
    <property type="project" value="UniProtKB-KW"/>
</dbReference>
<dbReference type="GO" id="GO:0061798">
    <property type="term" value="F:GTP 3',8'-cyclase activity"/>
    <property type="evidence" value="ECO:0007669"/>
    <property type="project" value="TreeGrafter"/>
</dbReference>
<dbReference type="Gene3D" id="3.20.20.70">
    <property type="entry name" value="Aldolase class I"/>
    <property type="match status" value="1"/>
</dbReference>
<dbReference type="SUPFAM" id="SSF102114">
    <property type="entry name" value="Radical SAM enzymes"/>
    <property type="match status" value="1"/>
</dbReference>
<dbReference type="GO" id="GO:0046872">
    <property type="term" value="F:metal ion binding"/>
    <property type="evidence" value="ECO:0007669"/>
    <property type="project" value="UniProtKB-KW"/>
</dbReference>
<keyword evidence="5" id="KW-0408">Iron</keyword>
<feature type="domain" description="Radical SAM core" evidence="10">
    <location>
        <begin position="7"/>
        <end position="222"/>
    </location>
</feature>
<evidence type="ECO:0000259" key="10">
    <source>
        <dbReference type="PROSITE" id="PS51918"/>
    </source>
</evidence>
<evidence type="ECO:0000256" key="2">
    <source>
        <dbReference type="ARBA" id="ARBA00022691"/>
    </source>
</evidence>
<dbReference type="CDD" id="cd01335">
    <property type="entry name" value="Radical_SAM"/>
    <property type="match status" value="1"/>
</dbReference>
<evidence type="ECO:0000256" key="7">
    <source>
        <dbReference type="ARBA" id="ARBA00023134"/>
    </source>
</evidence>
<keyword evidence="6" id="KW-0411">Iron-sulfur</keyword>
<evidence type="ECO:0000256" key="6">
    <source>
        <dbReference type="ARBA" id="ARBA00023014"/>
    </source>
</evidence>
<dbReference type="InterPro" id="IPR013785">
    <property type="entry name" value="Aldolase_TIM"/>
</dbReference>
<dbReference type="GO" id="GO:0061799">
    <property type="term" value="F:cyclic pyranopterin monophosphate synthase activity"/>
    <property type="evidence" value="ECO:0007669"/>
    <property type="project" value="TreeGrafter"/>
</dbReference>
<evidence type="ECO:0000256" key="9">
    <source>
        <dbReference type="ARBA" id="ARBA00023239"/>
    </source>
</evidence>
<dbReference type="AlphaFoldDB" id="A0A381NTF7"/>
<keyword evidence="3" id="KW-0479">Metal-binding</keyword>
<keyword evidence="1" id="KW-0004">4Fe-4S</keyword>
<dbReference type="GO" id="GO:0006777">
    <property type="term" value="P:Mo-molybdopterin cofactor biosynthetic process"/>
    <property type="evidence" value="ECO:0007669"/>
    <property type="project" value="UniProtKB-KW"/>
</dbReference>
<keyword evidence="2" id="KW-0949">S-adenosyl-L-methionine</keyword>
<dbReference type="InterPro" id="IPR007197">
    <property type="entry name" value="rSAM"/>
</dbReference>
<evidence type="ECO:0000256" key="3">
    <source>
        <dbReference type="ARBA" id="ARBA00022723"/>
    </source>
</evidence>
<evidence type="ECO:0000256" key="4">
    <source>
        <dbReference type="ARBA" id="ARBA00022741"/>
    </source>
</evidence>
<protein>
    <recommendedName>
        <fullName evidence="10">Radical SAM core domain-containing protein</fullName>
    </recommendedName>
</protein>
<name>A0A381NTF7_9ZZZZ</name>
<dbReference type="SMART" id="SM00729">
    <property type="entry name" value="Elp3"/>
    <property type="match status" value="1"/>
</dbReference>
<dbReference type="InterPro" id="IPR040064">
    <property type="entry name" value="MoaA-like"/>
</dbReference>
<dbReference type="NCBIfam" id="NF001199">
    <property type="entry name" value="PRK00164.2-1"/>
    <property type="match status" value="1"/>
</dbReference>
<dbReference type="EMBL" id="UINC01000587">
    <property type="protein sequence ID" value="SUZ57916.1"/>
    <property type="molecule type" value="Genomic_DNA"/>
</dbReference>
<evidence type="ECO:0000256" key="5">
    <source>
        <dbReference type="ARBA" id="ARBA00023004"/>
    </source>
</evidence>
<organism evidence="11">
    <name type="scientific">marine metagenome</name>
    <dbReference type="NCBI Taxonomy" id="408172"/>
    <lineage>
        <taxon>unclassified sequences</taxon>
        <taxon>metagenomes</taxon>
        <taxon>ecological metagenomes</taxon>
    </lineage>
</organism>
<evidence type="ECO:0000313" key="11">
    <source>
        <dbReference type="EMBL" id="SUZ57916.1"/>
    </source>
</evidence>
<gene>
    <name evidence="11" type="ORF">METZ01_LOCUS10770</name>
</gene>
<dbReference type="InterPro" id="IPR050105">
    <property type="entry name" value="MoCo_biosynth_MoaA/MoaC"/>
</dbReference>
<keyword evidence="7" id="KW-0342">GTP-binding</keyword>
<dbReference type="PANTHER" id="PTHR22960:SF0">
    <property type="entry name" value="MOLYBDENUM COFACTOR BIOSYNTHESIS PROTEIN 1"/>
    <property type="match status" value="1"/>
</dbReference>
<dbReference type="InterPro" id="IPR058240">
    <property type="entry name" value="rSAM_sf"/>
</dbReference>
<dbReference type="PANTHER" id="PTHR22960">
    <property type="entry name" value="MOLYBDOPTERIN COFACTOR SYNTHESIS PROTEIN A"/>
    <property type="match status" value="1"/>
</dbReference>
<dbReference type="SFLD" id="SFLDG01383">
    <property type="entry name" value="cyclic_pyranopterin_phosphate"/>
    <property type="match status" value="1"/>
</dbReference>
<keyword evidence="8" id="KW-0501">Molybdenum cofactor biosynthesis</keyword>
<dbReference type="Pfam" id="PF04055">
    <property type="entry name" value="Radical_SAM"/>
    <property type="match status" value="1"/>
</dbReference>
<dbReference type="HAMAP" id="MF_01225_B">
    <property type="entry name" value="MoaA_B"/>
    <property type="match status" value="1"/>
</dbReference>
<keyword evidence="4" id="KW-0547">Nucleotide-binding</keyword>
<dbReference type="PROSITE" id="PS51918">
    <property type="entry name" value="RADICAL_SAM"/>
    <property type="match status" value="1"/>
</dbReference>
<keyword evidence="9" id="KW-0456">Lyase</keyword>
<dbReference type="SFLD" id="SFLDG01067">
    <property type="entry name" value="SPASM/twitch_domain_containing"/>
    <property type="match status" value="1"/>
</dbReference>
<proteinExistence type="inferred from homology"/>
<dbReference type="Pfam" id="PF06463">
    <property type="entry name" value="Mob_synth_C"/>
    <property type="match status" value="1"/>
</dbReference>
<reference evidence="11" key="1">
    <citation type="submission" date="2018-05" db="EMBL/GenBank/DDBJ databases">
        <authorList>
            <person name="Lanie J.A."/>
            <person name="Ng W.-L."/>
            <person name="Kazmierczak K.M."/>
            <person name="Andrzejewski T.M."/>
            <person name="Davidsen T.M."/>
            <person name="Wayne K.J."/>
            <person name="Tettelin H."/>
            <person name="Glass J.I."/>
            <person name="Rusch D."/>
            <person name="Podicherti R."/>
            <person name="Tsui H.-C.T."/>
            <person name="Winkler M.E."/>
        </authorList>
    </citation>
    <scope>NUCLEOTIDE SEQUENCE</scope>
</reference>
<dbReference type="CDD" id="cd21117">
    <property type="entry name" value="Twitch_MoaA"/>
    <property type="match status" value="1"/>
</dbReference>
<dbReference type="InterPro" id="IPR013483">
    <property type="entry name" value="MoaA"/>
</dbReference>